<name>A0A9Q8WMD1_9PEZI</name>
<accession>A0A9Q8WMD1</accession>
<gene>
    <name evidence="1" type="ORF">CLUP02_14076</name>
</gene>
<protein>
    <submittedName>
        <fullName evidence="1">Uncharacterized protein</fullName>
    </submittedName>
</protein>
<dbReference type="GeneID" id="73348019"/>
<dbReference type="KEGG" id="clup:CLUP02_14076"/>
<evidence type="ECO:0000313" key="1">
    <source>
        <dbReference type="EMBL" id="UQC88551.1"/>
    </source>
</evidence>
<proteinExistence type="predicted"/>
<organism evidence="1 2">
    <name type="scientific">Colletotrichum lupini</name>
    <dbReference type="NCBI Taxonomy" id="145971"/>
    <lineage>
        <taxon>Eukaryota</taxon>
        <taxon>Fungi</taxon>
        <taxon>Dikarya</taxon>
        <taxon>Ascomycota</taxon>
        <taxon>Pezizomycotina</taxon>
        <taxon>Sordariomycetes</taxon>
        <taxon>Hypocreomycetidae</taxon>
        <taxon>Glomerellales</taxon>
        <taxon>Glomerellaceae</taxon>
        <taxon>Colletotrichum</taxon>
        <taxon>Colletotrichum acutatum species complex</taxon>
    </lineage>
</organism>
<keyword evidence="2" id="KW-1185">Reference proteome</keyword>
<dbReference type="RefSeq" id="XP_049150155.1">
    <property type="nucleotide sequence ID" value="XM_049293009.1"/>
</dbReference>
<dbReference type="AlphaFoldDB" id="A0A9Q8WMD1"/>
<reference evidence="1" key="1">
    <citation type="journal article" date="2021" name="Mol. Plant Microbe Interact.">
        <title>Complete Genome Sequence of the Plant-Pathogenic Fungus Colletotrichum lupini.</title>
        <authorList>
            <person name="Baroncelli R."/>
            <person name="Pensec F."/>
            <person name="Da Lio D."/>
            <person name="Boufleur T."/>
            <person name="Vicente I."/>
            <person name="Sarrocco S."/>
            <person name="Picot A."/>
            <person name="Baraldi E."/>
            <person name="Sukno S."/>
            <person name="Thon M."/>
            <person name="Le Floch G."/>
        </authorList>
    </citation>
    <scope>NUCLEOTIDE SEQUENCE</scope>
    <source>
        <strain evidence="1">IMI 504893</strain>
    </source>
</reference>
<dbReference type="Proteomes" id="UP000830671">
    <property type="component" value="Chromosome 7"/>
</dbReference>
<evidence type="ECO:0000313" key="2">
    <source>
        <dbReference type="Proteomes" id="UP000830671"/>
    </source>
</evidence>
<dbReference type="EMBL" id="CP019479">
    <property type="protein sequence ID" value="UQC88551.1"/>
    <property type="molecule type" value="Genomic_DNA"/>
</dbReference>
<sequence length="75" mass="8684">MITDAGFSFLHLRLLKVFGKRRALTYEYCLASDNVMKHDFERSILKNTNLRIHPPPFRVLNAPSSYRSRGVRSAC</sequence>